<dbReference type="RefSeq" id="WP_111418908.1">
    <property type="nucleotide sequence ID" value="NZ_NPEX01000052.1"/>
</dbReference>
<evidence type="ECO:0000256" key="1">
    <source>
        <dbReference type="SAM" id="SignalP"/>
    </source>
</evidence>
<dbReference type="AlphaFoldDB" id="A0A327L1X1"/>
<feature type="signal peptide" evidence="1">
    <location>
        <begin position="1"/>
        <end position="25"/>
    </location>
</feature>
<proteinExistence type="predicted"/>
<feature type="chain" id="PRO_5016322627" evidence="1">
    <location>
        <begin position="26"/>
        <end position="218"/>
    </location>
</feature>
<comment type="caution">
    <text evidence="2">The sequence shown here is derived from an EMBL/GenBank/DDBJ whole genome shotgun (WGS) entry which is preliminary data.</text>
</comment>
<organism evidence="2 3">
    <name type="scientific">Rhodoplanes roseus</name>
    <dbReference type="NCBI Taxonomy" id="29409"/>
    <lineage>
        <taxon>Bacteria</taxon>
        <taxon>Pseudomonadati</taxon>
        <taxon>Pseudomonadota</taxon>
        <taxon>Alphaproteobacteria</taxon>
        <taxon>Hyphomicrobiales</taxon>
        <taxon>Nitrobacteraceae</taxon>
        <taxon>Rhodoplanes</taxon>
    </lineage>
</organism>
<sequence length="218" mass="24003">MRRIAGRIAAVAGAGLLVLLQSVNAARAHPHVWVTFHSELLYAADGRMTGVRHAWTFDDMFSAYALQGIRHARKGAYTRQELSGLAETNMTSLMEYDFFTYAKADGKTAPFAPPVDYWLEYKDPSLTLHFTLPLKTPVAARAMAIDIYDPSIFVDFAFAKGTPVTLVGAPPACRLALELPHEPTAAEQLRLSQLDAKPLDPSDTYGQTFANKMRVTCP</sequence>
<keyword evidence="1" id="KW-0732">Signal</keyword>
<reference evidence="2 3" key="1">
    <citation type="submission" date="2017-07" db="EMBL/GenBank/DDBJ databases">
        <title>Draft Genome Sequences of Select Purple Nonsulfur Bacteria.</title>
        <authorList>
            <person name="Lasarre B."/>
            <person name="Mckinlay J.B."/>
        </authorList>
    </citation>
    <scope>NUCLEOTIDE SEQUENCE [LARGE SCALE GENOMIC DNA]</scope>
    <source>
        <strain evidence="2 3">DSM 5909</strain>
    </source>
</reference>
<dbReference type="EMBL" id="NPEX01000052">
    <property type="protein sequence ID" value="RAI44244.1"/>
    <property type="molecule type" value="Genomic_DNA"/>
</dbReference>
<evidence type="ECO:0000313" key="2">
    <source>
        <dbReference type="EMBL" id="RAI44244.1"/>
    </source>
</evidence>
<dbReference type="Pfam" id="PF06226">
    <property type="entry name" value="DUF1007"/>
    <property type="match status" value="1"/>
</dbReference>
<name>A0A327L1X1_9BRAD</name>
<dbReference type="OrthoDB" id="1679673at2"/>
<gene>
    <name evidence="2" type="ORF">CH341_10045</name>
</gene>
<evidence type="ECO:0000313" key="3">
    <source>
        <dbReference type="Proteomes" id="UP000249130"/>
    </source>
</evidence>
<accession>A0A327L1X1</accession>
<dbReference type="Proteomes" id="UP000249130">
    <property type="component" value="Unassembled WGS sequence"/>
</dbReference>
<dbReference type="InterPro" id="IPR010412">
    <property type="entry name" value="DUF1007"/>
</dbReference>
<keyword evidence="3" id="KW-1185">Reference proteome</keyword>
<protein>
    <submittedName>
        <fullName evidence="2">ABC transporter substrate-binding protein</fullName>
    </submittedName>
</protein>